<dbReference type="PROSITE" id="PS50835">
    <property type="entry name" value="IG_LIKE"/>
    <property type="match status" value="2"/>
</dbReference>
<dbReference type="InterPro" id="IPR013783">
    <property type="entry name" value="Ig-like_fold"/>
</dbReference>
<evidence type="ECO:0000256" key="2">
    <source>
        <dbReference type="ARBA" id="ARBA00023157"/>
    </source>
</evidence>
<evidence type="ECO:0000256" key="1">
    <source>
        <dbReference type="ARBA" id="ARBA00022737"/>
    </source>
</evidence>
<organism evidence="5 6">
    <name type="scientific">Dibothriocephalus latus</name>
    <name type="common">Fish tapeworm</name>
    <name type="synonym">Diphyllobothrium latum</name>
    <dbReference type="NCBI Taxonomy" id="60516"/>
    <lineage>
        <taxon>Eukaryota</taxon>
        <taxon>Metazoa</taxon>
        <taxon>Spiralia</taxon>
        <taxon>Lophotrochozoa</taxon>
        <taxon>Platyhelminthes</taxon>
        <taxon>Cestoda</taxon>
        <taxon>Eucestoda</taxon>
        <taxon>Diphyllobothriidea</taxon>
        <taxon>Diphyllobothriidae</taxon>
        <taxon>Dibothriocephalus</taxon>
    </lineage>
</organism>
<keyword evidence="1" id="KW-0677">Repeat</keyword>
<keyword evidence="3" id="KW-0393">Immunoglobulin domain</keyword>
<keyword evidence="2" id="KW-1015">Disulfide bond</keyword>
<dbReference type="EMBL" id="UYRU01047841">
    <property type="protein sequence ID" value="VDN09810.1"/>
    <property type="molecule type" value="Genomic_DNA"/>
</dbReference>
<dbReference type="SMART" id="SM00409">
    <property type="entry name" value="IG"/>
    <property type="match status" value="1"/>
</dbReference>
<evidence type="ECO:0000259" key="4">
    <source>
        <dbReference type="PROSITE" id="PS50835"/>
    </source>
</evidence>
<reference evidence="5 6" key="1">
    <citation type="submission" date="2018-11" db="EMBL/GenBank/DDBJ databases">
        <authorList>
            <consortium name="Pathogen Informatics"/>
        </authorList>
    </citation>
    <scope>NUCLEOTIDE SEQUENCE [LARGE SCALE GENOMIC DNA]</scope>
</reference>
<dbReference type="PANTHER" id="PTHR12231">
    <property type="entry name" value="CTX-RELATED TYPE I TRANSMEMBRANE PROTEIN"/>
    <property type="match status" value="1"/>
</dbReference>
<accession>A0A3P7L8L9</accession>
<dbReference type="InterPro" id="IPR051170">
    <property type="entry name" value="Neural/epithelial_adhesion"/>
</dbReference>
<dbReference type="SUPFAM" id="SSF48726">
    <property type="entry name" value="Immunoglobulin"/>
    <property type="match status" value="3"/>
</dbReference>
<proteinExistence type="predicted"/>
<dbReference type="AlphaFoldDB" id="A0A3P7L8L9"/>
<gene>
    <name evidence="5" type="ORF">DILT_LOCUS5641</name>
</gene>
<dbReference type="OrthoDB" id="10012075at2759"/>
<dbReference type="Gene3D" id="2.60.40.10">
    <property type="entry name" value="Immunoglobulins"/>
    <property type="match status" value="3"/>
</dbReference>
<evidence type="ECO:0000313" key="5">
    <source>
        <dbReference type="EMBL" id="VDN09810.1"/>
    </source>
</evidence>
<evidence type="ECO:0000256" key="3">
    <source>
        <dbReference type="ARBA" id="ARBA00023319"/>
    </source>
</evidence>
<dbReference type="Proteomes" id="UP000281553">
    <property type="component" value="Unassembled WGS sequence"/>
</dbReference>
<protein>
    <recommendedName>
        <fullName evidence="4">Ig-like domain-containing protein</fullName>
    </recommendedName>
</protein>
<feature type="domain" description="Ig-like" evidence="4">
    <location>
        <begin position="102"/>
        <end position="210"/>
    </location>
</feature>
<name>A0A3P7L8L9_DIBLA</name>
<evidence type="ECO:0000313" key="6">
    <source>
        <dbReference type="Proteomes" id="UP000281553"/>
    </source>
</evidence>
<dbReference type="Pfam" id="PF13927">
    <property type="entry name" value="Ig_3"/>
    <property type="match status" value="1"/>
</dbReference>
<dbReference type="PANTHER" id="PTHR12231:SF253">
    <property type="entry name" value="DPR-INTERACTING PROTEIN ETA, ISOFORM B-RELATED"/>
    <property type="match status" value="1"/>
</dbReference>
<dbReference type="InterPro" id="IPR007110">
    <property type="entry name" value="Ig-like_dom"/>
</dbReference>
<sequence length="222" mass="24779">MINPVTPTDSGSYRCTVLVNGKTHSKEIELNVLVPPKIVKAPASTLKLVEGDTLQLSCVAEGNPRPTVTWLIQPFNRNLLPLIGRTMLPARRVLELLELIPPEIDMLNPLIKQSLARDTVLQCTANANPLGNIIWSFGVNKQRINASTCSILTDKKEKYCLIESRPRPEEPFSVLVSKLHVFNLAEEDFGEYFCSMSTMMGRASAKTLLERKFLKCTLELSL</sequence>
<feature type="domain" description="Ig-like" evidence="4">
    <location>
        <begin position="36"/>
        <end position="71"/>
    </location>
</feature>
<dbReference type="InterPro" id="IPR036179">
    <property type="entry name" value="Ig-like_dom_sf"/>
</dbReference>
<dbReference type="InterPro" id="IPR003599">
    <property type="entry name" value="Ig_sub"/>
</dbReference>
<keyword evidence="6" id="KW-1185">Reference proteome</keyword>